<dbReference type="OrthoDB" id="2012160at2759"/>
<protein>
    <submittedName>
        <fullName evidence="2">Uncharacterized protein</fullName>
    </submittedName>
</protein>
<name>A0A8S0SM77_OLEEU</name>
<comment type="caution">
    <text evidence="2">The sequence shown here is derived from an EMBL/GenBank/DDBJ whole genome shotgun (WGS) entry which is preliminary data.</text>
</comment>
<dbReference type="Proteomes" id="UP000594638">
    <property type="component" value="Unassembled WGS sequence"/>
</dbReference>
<dbReference type="AlphaFoldDB" id="A0A8S0SM77"/>
<organism evidence="2 3">
    <name type="scientific">Olea europaea subsp. europaea</name>
    <dbReference type="NCBI Taxonomy" id="158383"/>
    <lineage>
        <taxon>Eukaryota</taxon>
        <taxon>Viridiplantae</taxon>
        <taxon>Streptophyta</taxon>
        <taxon>Embryophyta</taxon>
        <taxon>Tracheophyta</taxon>
        <taxon>Spermatophyta</taxon>
        <taxon>Magnoliopsida</taxon>
        <taxon>eudicotyledons</taxon>
        <taxon>Gunneridae</taxon>
        <taxon>Pentapetalae</taxon>
        <taxon>asterids</taxon>
        <taxon>lamiids</taxon>
        <taxon>Lamiales</taxon>
        <taxon>Oleaceae</taxon>
        <taxon>Oleeae</taxon>
        <taxon>Olea</taxon>
    </lineage>
</organism>
<dbReference type="PANTHER" id="PTHR33528:SF14">
    <property type="entry name" value="SOLUTE CARRIER FAMILY 35 MEMBER A4"/>
    <property type="match status" value="1"/>
</dbReference>
<reference evidence="2 3" key="1">
    <citation type="submission" date="2019-12" db="EMBL/GenBank/DDBJ databases">
        <authorList>
            <person name="Alioto T."/>
            <person name="Alioto T."/>
            <person name="Gomez Garrido J."/>
        </authorList>
    </citation>
    <scope>NUCLEOTIDE SEQUENCE [LARGE SCALE GENOMIC DNA]</scope>
</reference>
<dbReference type="PANTHER" id="PTHR33528">
    <property type="entry name" value="OS07G0239500 PROTEIN"/>
    <property type="match status" value="1"/>
</dbReference>
<accession>A0A8S0SM77</accession>
<feature type="compositionally biased region" description="Polar residues" evidence="1">
    <location>
        <begin position="72"/>
        <end position="86"/>
    </location>
</feature>
<dbReference type="InterPro" id="IPR027854">
    <property type="entry name" value="STMP1"/>
</dbReference>
<evidence type="ECO:0000313" key="2">
    <source>
        <dbReference type="EMBL" id="CAA2992675.1"/>
    </source>
</evidence>
<dbReference type="Pfam" id="PF15054">
    <property type="entry name" value="DUF4535"/>
    <property type="match status" value="1"/>
</dbReference>
<evidence type="ECO:0000256" key="1">
    <source>
        <dbReference type="SAM" id="MobiDB-lite"/>
    </source>
</evidence>
<feature type="region of interest" description="Disordered" evidence="1">
    <location>
        <begin position="44"/>
        <end position="86"/>
    </location>
</feature>
<dbReference type="EMBL" id="CACTIH010005440">
    <property type="protein sequence ID" value="CAA2992675.1"/>
    <property type="molecule type" value="Genomic_DNA"/>
</dbReference>
<sequence length="86" mass="9418">MGIIGSSLAMMIGMIGGVYIAQKYEVPNIRNMVETTVCKAKVVEETYRNPTPPPHANTGRQKRPTGNPTPPLQVNTWKSDVTFSTV</sequence>
<keyword evidence="3" id="KW-1185">Reference proteome</keyword>
<proteinExistence type="predicted"/>
<gene>
    <name evidence="2" type="ORF">OLEA9_A094526</name>
</gene>
<dbReference type="Gramene" id="OE9A094526T1">
    <property type="protein sequence ID" value="OE9A094526C1"/>
    <property type="gene ID" value="OE9A094526"/>
</dbReference>
<evidence type="ECO:0000313" key="3">
    <source>
        <dbReference type="Proteomes" id="UP000594638"/>
    </source>
</evidence>